<evidence type="ECO:0000256" key="1">
    <source>
        <dbReference type="SAM" id="Phobius"/>
    </source>
</evidence>
<evidence type="ECO:0008006" key="4">
    <source>
        <dbReference type="Google" id="ProtNLM"/>
    </source>
</evidence>
<keyword evidence="1" id="KW-1133">Transmembrane helix</keyword>
<evidence type="ECO:0000313" key="2">
    <source>
        <dbReference type="EMBL" id="MDT0690156.1"/>
    </source>
</evidence>
<proteinExistence type="predicted"/>
<dbReference type="EMBL" id="JAVRHM010000010">
    <property type="protein sequence ID" value="MDT0690156.1"/>
    <property type="molecule type" value="Genomic_DNA"/>
</dbReference>
<gene>
    <name evidence="2" type="ORF">RM549_10195</name>
</gene>
<dbReference type="Proteomes" id="UP001261624">
    <property type="component" value="Unassembled WGS sequence"/>
</dbReference>
<reference evidence="2 3" key="1">
    <citation type="submission" date="2023-09" db="EMBL/GenBank/DDBJ databases">
        <authorList>
            <person name="Rey-Velasco X."/>
        </authorList>
    </citation>
    <scope>NUCLEOTIDE SEQUENCE [LARGE SCALE GENOMIC DNA]</scope>
    <source>
        <strain evidence="2 3">F188</strain>
    </source>
</reference>
<feature type="transmembrane region" description="Helical" evidence="1">
    <location>
        <begin position="117"/>
        <end position="134"/>
    </location>
</feature>
<organism evidence="2 3">
    <name type="scientific">Autumnicola patrickiae</name>
    <dbReference type="NCBI Taxonomy" id="3075591"/>
    <lineage>
        <taxon>Bacteria</taxon>
        <taxon>Pseudomonadati</taxon>
        <taxon>Bacteroidota</taxon>
        <taxon>Flavobacteriia</taxon>
        <taxon>Flavobacteriales</taxon>
        <taxon>Flavobacteriaceae</taxon>
        <taxon>Autumnicola</taxon>
    </lineage>
</organism>
<feature type="transmembrane region" description="Helical" evidence="1">
    <location>
        <begin position="20"/>
        <end position="37"/>
    </location>
</feature>
<protein>
    <recommendedName>
        <fullName evidence="4">DUF3278 domain-containing protein</fullName>
    </recommendedName>
</protein>
<keyword evidence="1" id="KW-0472">Membrane</keyword>
<keyword evidence="1" id="KW-0812">Transmembrane</keyword>
<sequence length="155" mass="18317">MKEKANPVEKFKYLLKGSEAAKFSSFILIIFSSLLIYKMRGNIIYILPLILGAVLVLWYSITHLLLKKFNPNQEDFYHQVECYRAYLIKREKYETTILFIWNLTVIPAYLYGKEINMLILISFMIITYLFAISGRNMFERAKKELNALELQNKPD</sequence>
<comment type="caution">
    <text evidence="2">The sequence shown here is derived from an EMBL/GenBank/DDBJ whole genome shotgun (WGS) entry which is preliminary data.</text>
</comment>
<name>A0ABU3E2F9_9FLAO</name>
<dbReference type="RefSeq" id="WP_311684391.1">
    <property type="nucleotide sequence ID" value="NZ_JAVRHM010000010.1"/>
</dbReference>
<keyword evidence="3" id="KW-1185">Reference proteome</keyword>
<evidence type="ECO:0000313" key="3">
    <source>
        <dbReference type="Proteomes" id="UP001261624"/>
    </source>
</evidence>
<accession>A0ABU3E2F9</accession>
<feature type="transmembrane region" description="Helical" evidence="1">
    <location>
        <begin position="43"/>
        <end position="66"/>
    </location>
</feature>